<keyword evidence="2" id="KW-1133">Transmembrane helix</keyword>
<name>A0A2H3B0X9_9AGAR</name>
<keyword evidence="4" id="KW-1185">Reference proteome</keyword>
<keyword evidence="2" id="KW-0472">Membrane</keyword>
<feature type="transmembrane region" description="Helical" evidence="2">
    <location>
        <begin position="236"/>
        <end position="254"/>
    </location>
</feature>
<dbReference type="EMBL" id="KZ293465">
    <property type="protein sequence ID" value="PBK62564.1"/>
    <property type="molecule type" value="Genomic_DNA"/>
</dbReference>
<keyword evidence="2" id="KW-0812">Transmembrane</keyword>
<accession>A0A2H3B0X9</accession>
<evidence type="ECO:0000313" key="3">
    <source>
        <dbReference type="EMBL" id="PBK62564.1"/>
    </source>
</evidence>
<feature type="transmembrane region" description="Helical" evidence="2">
    <location>
        <begin position="109"/>
        <end position="131"/>
    </location>
</feature>
<proteinExistence type="predicted"/>
<feature type="transmembrane region" description="Helical" evidence="2">
    <location>
        <begin position="58"/>
        <end position="77"/>
    </location>
</feature>
<evidence type="ECO:0000313" key="4">
    <source>
        <dbReference type="Proteomes" id="UP000218334"/>
    </source>
</evidence>
<feature type="transmembrane region" description="Helical" evidence="2">
    <location>
        <begin position="27"/>
        <end position="46"/>
    </location>
</feature>
<feature type="transmembrane region" description="Helical" evidence="2">
    <location>
        <begin position="143"/>
        <end position="164"/>
    </location>
</feature>
<feature type="compositionally biased region" description="Low complexity" evidence="1">
    <location>
        <begin position="283"/>
        <end position="296"/>
    </location>
</feature>
<organism evidence="3 4">
    <name type="scientific">Armillaria solidipes</name>
    <dbReference type="NCBI Taxonomy" id="1076256"/>
    <lineage>
        <taxon>Eukaryota</taxon>
        <taxon>Fungi</taxon>
        <taxon>Dikarya</taxon>
        <taxon>Basidiomycota</taxon>
        <taxon>Agaricomycotina</taxon>
        <taxon>Agaricomycetes</taxon>
        <taxon>Agaricomycetidae</taxon>
        <taxon>Agaricales</taxon>
        <taxon>Marasmiineae</taxon>
        <taxon>Physalacriaceae</taxon>
        <taxon>Armillaria</taxon>
    </lineage>
</organism>
<evidence type="ECO:0000256" key="1">
    <source>
        <dbReference type="SAM" id="MobiDB-lite"/>
    </source>
</evidence>
<reference evidence="4" key="1">
    <citation type="journal article" date="2017" name="Nat. Ecol. Evol.">
        <title>Genome expansion and lineage-specific genetic innovations in the forest pathogenic fungi Armillaria.</title>
        <authorList>
            <person name="Sipos G."/>
            <person name="Prasanna A.N."/>
            <person name="Walter M.C."/>
            <person name="O'Connor E."/>
            <person name="Balint B."/>
            <person name="Krizsan K."/>
            <person name="Kiss B."/>
            <person name="Hess J."/>
            <person name="Varga T."/>
            <person name="Slot J."/>
            <person name="Riley R."/>
            <person name="Boka B."/>
            <person name="Rigling D."/>
            <person name="Barry K."/>
            <person name="Lee J."/>
            <person name="Mihaltcheva S."/>
            <person name="LaButti K."/>
            <person name="Lipzen A."/>
            <person name="Waldron R."/>
            <person name="Moloney N.M."/>
            <person name="Sperisen C."/>
            <person name="Kredics L."/>
            <person name="Vagvoelgyi C."/>
            <person name="Patrignani A."/>
            <person name="Fitzpatrick D."/>
            <person name="Nagy I."/>
            <person name="Doyle S."/>
            <person name="Anderson J.B."/>
            <person name="Grigoriev I.V."/>
            <person name="Gueldener U."/>
            <person name="Muensterkoetter M."/>
            <person name="Nagy L.G."/>
        </authorList>
    </citation>
    <scope>NUCLEOTIDE SEQUENCE [LARGE SCALE GENOMIC DNA]</scope>
    <source>
        <strain evidence="4">28-4</strain>
    </source>
</reference>
<protein>
    <submittedName>
        <fullName evidence="3">Uncharacterized protein</fullName>
    </submittedName>
</protein>
<feature type="transmembrane region" description="Helical" evidence="2">
    <location>
        <begin position="211"/>
        <end position="230"/>
    </location>
</feature>
<sequence>MEVPPPDLSQDDRRAIFSMLDVYLNRLILESLLHVVYMGIVAVTLWTIFTSTKWLHGTFLRTIIIMLYVLRMIAFVMEWTFECRMFIEYGYNYYSVFTAQTNDGLWLRAYYFIDGITGGISTILVDITIIWHCWVLWDCQWQVVLIPTMCLMAATVMKAMQLFSDIHDFTNLSKGAFSAMEIDWSLIYIVFNLTPTLMCTLLIVYRISAMIYTLALIVYLALVGRNMLAASYADVVAAYVMAITPTLLALHVAAGSTSISSDEESNTSGNISDIHFGPMGENSSSSNLSDKSFSGSHGTRTAESV</sequence>
<dbReference type="Proteomes" id="UP000218334">
    <property type="component" value="Unassembled WGS sequence"/>
</dbReference>
<feature type="region of interest" description="Disordered" evidence="1">
    <location>
        <begin position="277"/>
        <end position="305"/>
    </location>
</feature>
<dbReference type="AlphaFoldDB" id="A0A2H3B0X9"/>
<evidence type="ECO:0000256" key="2">
    <source>
        <dbReference type="SAM" id="Phobius"/>
    </source>
</evidence>
<gene>
    <name evidence="3" type="ORF">ARMSODRAFT_1024763</name>
</gene>